<dbReference type="AlphaFoldDB" id="A0A9D7SDU0"/>
<feature type="region of interest" description="Disordered" evidence="1">
    <location>
        <begin position="65"/>
        <end position="105"/>
    </location>
</feature>
<proteinExistence type="predicted"/>
<evidence type="ECO:0000256" key="1">
    <source>
        <dbReference type="SAM" id="MobiDB-lite"/>
    </source>
</evidence>
<gene>
    <name evidence="2" type="ORF">IPP58_04645</name>
</gene>
<accession>A0A9D7SDU0</accession>
<evidence type="ECO:0000313" key="3">
    <source>
        <dbReference type="Proteomes" id="UP000886657"/>
    </source>
</evidence>
<name>A0A9D7SDU0_9BACT</name>
<dbReference type="EMBL" id="JADKIO010000005">
    <property type="protein sequence ID" value="MBK9795772.1"/>
    <property type="molecule type" value="Genomic_DNA"/>
</dbReference>
<comment type="caution">
    <text evidence="2">The sequence shown here is derived from an EMBL/GenBank/DDBJ whole genome shotgun (WGS) entry which is preliminary data.</text>
</comment>
<organism evidence="2 3">
    <name type="scientific">Candidatus Geothrix skivensis</name>
    <dbReference type="NCBI Taxonomy" id="2954439"/>
    <lineage>
        <taxon>Bacteria</taxon>
        <taxon>Pseudomonadati</taxon>
        <taxon>Acidobacteriota</taxon>
        <taxon>Holophagae</taxon>
        <taxon>Holophagales</taxon>
        <taxon>Holophagaceae</taxon>
        <taxon>Geothrix</taxon>
    </lineage>
</organism>
<evidence type="ECO:0000313" key="2">
    <source>
        <dbReference type="EMBL" id="MBK9795772.1"/>
    </source>
</evidence>
<protein>
    <submittedName>
        <fullName evidence="2">Uncharacterized protein</fullName>
    </submittedName>
</protein>
<reference evidence="2" key="1">
    <citation type="submission" date="2020-10" db="EMBL/GenBank/DDBJ databases">
        <title>Connecting structure to function with the recovery of over 1000 high-quality activated sludge metagenome-assembled genomes encoding full-length rRNA genes using long-read sequencing.</title>
        <authorList>
            <person name="Singleton C.M."/>
            <person name="Petriglieri F."/>
            <person name="Kristensen J.M."/>
            <person name="Kirkegaard R.H."/>
            <person name="Michaelsen T.Y."/>
            <person name="Andersen M.H."/>
            <person name="Karst S.M."/>
            <person name="Dueholm M.S."/>
            <person name="Nielsen P.H."/>
            <person name="Albertsen M."/>
        </authorList>
    </citation>
    <scope>NUCLEOTIDE SEQUENCE</scope>
    <source>
        <strain evidence="2">Skiv_18-Q3-R9-52_MAXAC.067</strain>
    </source>
</reference>
<dbReference type="Proteomes" id="UP000886657">
    <property type="component" value="Unassembled WGS sequence"/>
</dbReference>
<sequence>MRQPAPADRYDLGFGAGGALVKDLYFYFVDLAWDRQRERPYPDRSGLQGDDKDTATTQAIIKLNGYPPGGSGAGILERPSTGAPQNNARRPNWTRRPCSQPEGWP</sequence>